<keyword evidence="7" id="KW-1185">Reference proteome</keyword>
<dbReference type="PANTHER" id="PTHR31001">
    <property type="entry name" value="UNCHARACTERIZED TRANSCRIPTIONAL REGULATORY PROTEIN"/>
    <property type="match status" value="1"/>
</dbReference>
<evidence type="ECO:0000256" key="1">
    <source>
        <dbReference type="ARBA" id="ARBA00004123"/>
    </source>
</evidence>
<dbReference type="InterPro" id="IPR036864">
    <property type="entry name" value="Zn2-C6_fun-type_DNA-bd_sf"/>
</dbReference>
<comment type="caution">
    <text evidence="6">The sequence shown here is derived from an EMBL/GenBank/DDBJ whole genome shotgun (WGS) entry which is preliminary data.</text>
</comment>
<protein>
    <recommendedName>
        <fullName evidence="5">Zn(2)-C6 fungal-type domain-containing protein</fullName>
    </recommendedName>
</protein>
<dbReference type="AlphaFoldDB" id="A0A9P7N9C8"/>
<dbReference type="Proteomes" id="UP000748025">
    <property type="component" value="Unassembled WGS sequence"/>
</dbReference>
<dbReference type="PANTHER" id="PTHR31001:SF58">
    <property type="entry name" value="ZN(II)2CYS6 TRANSCRIPTION FACTOR (EUROFUNG)"/>
    <property type="match status" value="1"/>
</dbReference>
<dbReference type="CDD" id="cd12148">
    <property type="entry name" value="fungal_TF_MHR"/>
    <property type="match status" value="1"/>
</dbReference>
<sequence length="881" mass="98239">MSTAMHGFPLSTDTAAAAAAAAAAASAATTNNTHKSSSTGSTASSFENKTAHIRTPPPQHGVHTSSPHGICHQPPVLTQQQHHHQQQQQQQQLQQQQHQQQQQQQHQHHQHSLQMQQRSVKRPRPVKSCTECRKRKLKCDRQLSCSQCQKSSRICRYAADHDPANLSDVSDTEPVDTNRPTKRSCPPGTSSVGNAPNGDTASTPAKNGGSPGLPVLEELTLRMDRLERHMQGRSPAPTDLSGGRILYAADGTVRGLSVKQNGMITRFFGQHSPRVMLNVFPEARAFLTGQHQRNAVDDLLRNFGLLHKHRQDELHLAMKPITVFVDSMMPVQKRMTDILPKKEICDRLVTMYFDTSESIYRILHARTFYDAYNMYWDGNLQSESFLPQLLCVLSVASRFETKSRGMGHERSDGVHIPTACALIQSWLDSLKGKQLVDISTVQVQILLIHASRMITPRLQDSWNKLGYVLRLAMSMGMHRDPSEFEPRIPVFWGEMRRRLWFTMADMDLHMSIACNMPSLLRDGDFTCKPPRNLNDSEMYLNMTELPPSRTIDQLTDNQMQVYAAITLAARMRVAPLVNRIDSLRDYSEVLDVGTKLERFLDDINYIYPRQGSYSAAQKSKQWRSRVILDMHVRRPLLALYRPLALGAADVPAEISRSFLKSSVVILKYLDELDPSLAQFHEVAEMYHQILKPDMIYSSLSICYYIQVAVRQNSDSLMLGHSAGGGGGGGVGGGVGGGGLGTPHMTTDTSDELSHYSGESVVPWSPLRLISTVQESLDLLIKFMSGSDTKDILCVAAVLESVKTPEPKIQDMTRNLYAVLDACLRSSGITKEKLRAMSMDQQYAPDAYMHGQPLYGYSSTNSMVPGGSGKSLTGWTLWDGWD</sequence>
<dbReference type="SMART" id="SM00906">
    <property type="entry name" value="Fungal_trans"/>
    <property type="match status" value="1"/>
</dbReference>
<feature type="region of interest" description="Disordered" evidence="4">
    <location>
        <begin position="28"/>
        <end position="133"/>
    </location>
</feature>
<gene>
    <name evidence="6" type="ORF">E4U43_000700</name>
</gene>
<proteinExistence type="predicted"/>
<feature type="region of interest" description="Disordered" evidence="4">
    <location>
        <begin position="163"/>
        <end position="214"/>
    </location>
</feature>
<comment type="subcellular location">
    <subcellularLocation>
        <location evidence="1">Nucleus</location>
    </subcellularLocation>
</comment>
<evidence type="ECO:0000256" key="2">
    <source>
        <dbReference type="ARBA" id="ARBA00022723"/>
    </source>
</evidence>
<dbReference type="Pfam" id="PF04082">
    <property type="entry name" value="Fungal_trans"/>
    <property type="match status" value="1"/>
</dbReference>
<evidence type="ECO:0000259" key="5">
    <source>
        <dbReference type="PROSITE" id="PS50048"/>
    </source>
</evidence>
<dbReference type="CDD" id="cd00067">
    <property type="entry name" value="GAL4"/>
    <property type="match status" value="1"/>
</dbReference>
<dbReference type="OrthoDB" id="5414787at2759"/>
<dbReference type="EMBL" id="SRPW01001215">
    <property type="protein sequence ID" value="KAG6004660.1"/>
    <property type="molecule type" value="Genomic_DNA"/>
</dbReference>
<dbReference type="SMART" id="SM00066">
    <property type="entry name" value="GAL4"/>
    <property type="match status" value="1"/>
</dbReference>
<dbReference type="InterPro" id="IPR001138">
    <property type="entry name" value="Zn2Cys6_DnaBD"/>
</dbReference>
<accession>A0A9P7N9C8</accession>
<dbReference type="Pfam" id="PF00172">
    <property type="entry name" value="Zn_clus"/>
    <property type="match status" value="1"/>
</dbReference>
<dbReference type="InterPro" id="IPR050613">
    <property type="entry name" value="Sec_Metabolite_Reg"/>
</dbReference>
<feature type="domain" description="Zn(2)-C6 fungal-type" evidence="5">
    <location>
        <begin position="128"/>
        <end position="157"/>
    </location>
</feature>
<evidence type="ECO:0000256" key="4">
    <source>
        <dbReference type="SAM" id="MobiDB-lite"/>
    </source>
</evidence>
<evidence type="ECO:0000256" key="3">
    <source>
        <dbReference type="ARBA" id="ARBA00023242"/>
    </source>
</evidence>
<dbReference type="GO" id="GO:0006351">
    <property type="term" value="P:DNA-templated transcription"/>
    <property type="evidence" value="ECO:0007669"/>
    <property type="project" value="InterPro"/>
</dbReference>
<feature type="compositionally biased region" description="Low complexity" evidence="4">
    <location>
        <begin position="28"/>
        <end position="45"/>
    </location>
</feature>
<organism evidence="6 7">
    <name type="scientific">Claviceps pusilla</name>
    <dbReference type="NCBI Taxonomy" id="123648"/>
    <lineage>
        <taxon>Eukaryota</taxon>
        <taxon>Fungi</taxon>
        <taxon>Dikarya</taxon>
        <taxon>Ascomycota</taxon>
        <taxon>Pezizomycotina</taxon>
        <taxon>Sordariomycetes</taxon>
        <taxon>Hypocreomycetidae</taxon>
        <taxon>Hypocreales</taxon>
        <taxon>Clavicipitaceae</taxon>
        <taxon>Claviceps</taxon>
    </lineage>
</organism>
<dbReference type="GO" id="GO:0008270">
    <property type="term" value="F:zinc ion binding"/>
    <property type="evidence" value="ECO:0007669"/>
    <property type="project" value="InterPro"/>
</dbReference>
<dbReference type="SUPFAM" id="SSF57701">
    <property type="entry name" value="Zn2/Cys6 DNA-binding domain"/>
    <property type="match status" value="1"/>
</dbReference>
<keyword evidence="2" id="KW-0479">Metal-binding</keyword>
<reference evidence="6" key="1">
    <citation type="journal article" date="2020" name="bioRxiv">
        <title>Whole genome comparisons of ergot fungi reveals the divergence and evolution of species within the genus Claviceps are the result of varying mechanisms driving genome evolution and host range expansion.</title>
        <authorList>
            <person name="Wyka S.A."/>
            <person name="Mondo S.J."/>
            <person name="Liu M."/>
            <person name="Dettman J."/>
            <person name="Nalam V."/>
            <person name="Broders K.D."/>
        </authorList>
    </citation>
    <scope>NUCLEOTIDE SEQUENCE</scope>
    <source>
        <strain evidence="6">CCC 602</strain>
    </source>
</reference>
<feature type="compositionally biased region" description="Polar residues" evidence="4">
    <location>
        <begin position="187"/>
        <end position="205"/>
    </location>
</feature>
<name>A0A9P7N9C8_9HYPO</name>
<dbReference type="PROSITE" id="PS50048">
    <property type="entry name" value="ZN2_CY6_FUNGAL_2"/>
    <property type="match status" value="1"/>
</dbReference>
<dbReference type="Gene3D" id="4.10.240.10">
    <property type="entry name" value="Zn(2)-C6 fungal-type DNA-binding domain"/>
    <property type="match status" value="1"/>
</dbReference>
<evidence type="ECO:0000313" key="7">
    <source>
        <dbReference type="Proteomes" id="UP000748025"/>
    </source>
</evidence>
<feature type="compositionally biased region" description="Low complexity" evidence="4">
    <location>
        <begin position="86"/>
        <end position="105"/>
    </location>
</feature>
<dbReference type="GO" id="GO:0003677">
    <property type="term" value="F:DNA binding"/>
    <property type="evidence" value="ECO:0007669"/>
    <property type="project" value="InterPro"/>
</dbReference>
<dbReference type="GO" id="GO:0005634">
    <property type="term" value="C:nucleus"/>
    <property type="evidence" value="ECO:0007669"/>
    <property type="project" value="UniProtKB-SubCell"/>
</dbReference>
<evidence type="ECO:0000313" key="6">
    <source>
        <dbReference type="EMBL" id="KAG6004660.1"/>
    </source>
</evidence>
<dbReference type="GO" id="GO:0000981">
    <property type="term" value="F:DNA-binding transcription factor activity, RNA polymerase II-specific"/>
    <property type="evidence" value="ECO:0007669"/>
    <property type="project" value="InterPro"/>
</dbReference>
<dbReference type="InterPro" id="IPR007219">
    <property type="entry name" value="XnlR_reg_dom"/>
</dbReference>
<keyword evidence="3" id="KW-0539">Nucleus</keyword>
<dbReference type="PROSITE" id="PS00463">
    <property type="entry name" value="ZN2_CY6_FUNGAL_1"/>
    <property type="match status" value="1"/>
</dbReference>